<sequence>MRTVNKTYTTLLILLLVICSFPAFSQDNVLPEKSKIKEPTTIFWINTYGNIRLSKRLFWVAQTHFRFQEKGGTPMVGQIAQVYNRHALGYLFSKKFNVAVGGVLRINFNTSDVLESGEKSAVPEWRIWEQAQFAMPLDRMMIYHRFRFEQRWSKGYLEDSEYIYRNRWRYMFRIKIPINKPKLASNTFYIAPEAELIMQSGEAVVDSPMEDLRLHASFGYILSPRLTMATGFLYSLGQELHNGGYYKQKMGLRFHVYFSPDFRKVKHKLPSIHKDD</sequence>
<comment type="caution">
    <text evidence="2">The sequence shown here is derived from an EMBL/GenBank/DDBJ whole genome shotgun (WGS) entry which is preliminary data.</text>
</comment>
<reference evidence="2 3" key="1">
    <citation type="submission" date="2022-11" db="EMBL/GenBank/DDBJ databases">
        <title>The characterization of three novel Bacteroidetes species and genomic analysis of their roles in tidal elemental geochemical cycles.</title>
        <authorList>
            <person name="Ma K."/>
        </authorList>
    </citation>
    <scope>NUCLEOTIDE SEQUENCE [LARGE SCALE GENOMIC DNA]</scope>
    <source>
        <strain evidence="2 3">M17</strain>
    </source>
</reference>
<name>A0ABT3RUE1_9BACT</name>
<organism evidence="2 3">
    <name type="scientific">Mangrovivirga halotolerans</name>
    <dbReference type="NCBI Taxonomy" id="2993936"/>
    <lineage>
        <taxon>Bacteria</taxon>
        <taxon>Pseudomonadati</taxon>
        <taxon>Bacteroidota</taxon>
        <taxon>Cytophagia</taxon>
        <taxon>Cytophagales</taxon>
        <taxon>Mangrovivirgaceae</taxon>
        <taxon>Mangrovivirga</taxon>
    </lineage>
</organism>
<protein>
    <submittedName>
        <fullName evidence="2">DUF2490 domain-containing protein</fullName>
    </submittedName>
</protein>
<evidence type="ECO:0000313" key="2">
    <source>
        <dbReference type="EMBL" id="MCX2745394.1"/>
    </source>
</evidence>
<evidence type="ECO:0000313" key="3">
    <source>
        <dbReference type="Proteomes" id="UP001209885"/>
    </source>
</evidence>
<dbReference type="EMBL" id="JAPFQN010000009">
    <property type="protein sequence ID" value="MCX2745394.1"/>
    <property type="molecule type" value="Genomic_DNA"/>
</dbReference>
<accession>A0ABT3RUE1</accession>
<keyword evidence="1" id="KW-0732">Signal</keyword>
<dbReference type="RefSeq" id="WP_266057966.1">
    <property type="nucleotide sequence ID" value="NZ_JAPFQN010000009.1"/>
</dbReference>
<gene>
    <name evidence="2" type="ORF">OO013_16060</name>
</gene>
<feature type="chain" id="PRO_5045173236" evidence="1">
    <location>
        <begin position="26"/>
        <end position="276"/>
    </location>
</feature>
<proteinExistence type="predicted"/>
<keyword evidence="3" id="KW-1185">Reference proteome</keyword>
<dbReference type="Pfam" id="PF10677">
    <property type="entry name" value="DUF2490"/>
    <property type="match status" value="1"/>
</dbReference>
<feature type="signal peptide" evidence="1">
    <location>
        <begin position="1"/>
        <end position="25"/>
    </location>
</feature>
<dbReference type="InterPro" id="IPR019619">
    <property type="entry name" value="DUF2490"/>
</dbReference>
<evidence type="ECO:0000256" key="1">
    <source>
        <dbReference type="SAM" id="SignalP"/>
    </source>
</evidence>
<dbReference type="Proteomes" id="UP001209885">
    <property type="component" value="Unassembled WGS sequence"/>
</dbReference>